<sequence length="299" mass="32321">MAPIDRCLASMARLSLVQSARVARPSAESIPRFLAPAMVHSRSAVTIRPKKAKKALSKDFKRQSLEKHQFPRYTLCEAMRVLRASEVGQPPGVKYELHINLRTVRSGPVIKNSVRLPHPVQSDWQFAVICPEGSSIATAATAAGAVAVGEESIFQAIREEKFTFDRLLCHESSEKALNKAGLGKILGPRGLMPSKRMKTITNDVAKTIKDSAGSTDYRERLGVIRLAIGQIGHTPDQLKANIQTVLARVKSECAELSEEVSKEVHDVILSTTNGPGLSLNGKVAEGEESVSVAALSGPI</sequence>
<dbReference type="Pfam" id="PF00687">
    <property type="entry name" value="Ribosomal_L1"/>
    <property type="match status" value="1"/>
</dbReference>
<dbReference type="PANTHER" id="PTHR36427">
    <property type="entry name" value="54S RIBOSOMAL PROTEIN L1, MITOCHONDRIAL"/>
    <property type="match status" value="1"/>
</dbReference>
<dbReference type="InterPro" id="IPR028364">
    <property type="entry name" value="Ribosomal_uL1/biogenesis"/>
</dbReference>
<accession>A0A0F7ZUA5</accession>
<dbReference type="Gene3D" id="3.30.190.20">
    <property type="match status" value="1"/>
</dbReference>
<dbReference type="EMBL" id="KQ030525">
    <property type="protein sequence ID" value="KJZ74523.1"/>
    <property type="molecule type" value="Genomic_DNA"/>
</dbReference>
<evidence type="ECO:0000313" key="4">
    <source>
        <dbReference type="EMBL" id="KJZ74523.1"/>
    </source>
</evidence>
<dbReference type="Proteomes" id="UP000054481">
    <property type="component" value="Unassembled WGS sequence"/>
</dbReference>
<comment type="similarity">
    <text evidence="1">Belongs to the universal ribosomal protein uL1 family.</text>
</comment>
<dbReference type="InterPro" id="IPR023674">
    <property type="entry name" value="Ribosomal_uL1-like"/>
</dbReference>
<dbReference type="Gene3D" id="3.40.50.790">
    <property type="match status" value="1"/>
</dbReference>
<keyword evidence="3" id="KW-0687">Ribonucleoprotein</keyword>
<dbReference type="OrthoDB" id="1747252at2759"/>
<dbReference type="GO" id="GO:0005762">
    <property type="term" value="C:mitochondrial large ribosomal subunit"/>
    <property type="evidence" value="ECO:0007669"/>
    <property type="project" value="TreeGrafter"/>
</dbReference>
<dbReference type="CDD" id="cd00403">
    <property type="entry name" value="Ribosomal_L1"/>
    <property type="match status" value="1"/>
</dbReference>
<dbReference type="PANTHER" id="PTHR36427:SF3">
    <property type="entry name" value="LARGE RIBOSOMAL SUBUNIT PROTEIN UL1M"/>
    <property type="match status" value="1"/>
</dbReference>
<evidence type="ECO:0000256" key="2">
    <source>
        <dbReference type="ARBA" id="ARBA00022980"/>
    </source>
</evidence>
<dbReference type="GO" id="GO:0003735">
    <property type="term" value="F:structural constituent of ribosome"/>
    <property type="evidence" value="ECO:0007669"/>
    <property type="project" value="TreeGrafter"/>
</dbReference>
<dbReference type="AlphaFoldDB" id="A0A0F7ZUA5"/>
<keyword evidence="2" id="KW-0689">Ribosomal protein</keyword>
<evidence type="ECO:0000256" key="3">
    <source>
        <dbReference type="ARBA" id="ARBA00023274"/>
    </source>
</evidence>
<gene>
    <name evidence="4" type="ORF">HIM_06119</name>
</gene>
<dbReference type="InterPro" id="IPR016095">
    <property type="entry name" value="Ribosomal_uL1_3-a/b-sand"/>
</dbReference>
<proteinExistence type="inferred from homology"/>
<evidence type="ECO:0000256" key="1">
    <source>
        <dbReference type="ARBA" id="ARBA00010531"/>
    </source>
</evidence>
<organism evidence="4 5">
    <name type="scientific">Hirsutella minnesotensis 3608</name>
    <dbReference type="NCBI Taxonomy" id="1043627"/>
    <lineage>
        <taxon>Eukaryota</taxon>
        <taxon>Fungi</taxon>
        <taxon>Dikarya</taxon>
        <taxon>Ascomycota</taxon>
        <taxon>Pezizomycotina</taxon>
        <taxon>Sordariomycetes</taxon>
        <taxon>Hypocreomycetidae</taxon>
        <taxon>Hypocreales</taxon>
        <taxon>Ophiocordycipitaceae</taxon>
        <taxon>Hirsutella</taxon>
    </lineage>
</organism>
<reference evidence="4 5" key="1">
    <citation type="journal article" date="2014" name="Genome Biol. Evol.">
        <title>Comparative genomics and transcriptomics analyses reveal divergent lifestyle features of nematode endoparasitic fungus Hirsutella minnesotensis.</title>
        <authorList>
            <person name="Lai Y."/>
            <person name="Liu K."/>
            <person name="Zhang X."/>
            <person name="Zhang X."/>
            <person name="Li K."/>
            <person name="Wang N."/>
            <person name="Shu C."/>
            <person name="Wu Y."/>
            <person name="Wang C."/>
            <person name="Bushley K.E."/>
            <person name="Xiang M."/>
            <person name="Liu X."/>
        </authorList>
    </citation>
    <scope>NUCLEOTIDE SEQUENCE [LARGE SCALE GENOMIC DNA]</scope>
    <source>
        <strain evidence="4 5">3608</strain>
    </source>
</reference>
<name>A0A0F7ZUA5_9HYPO</name>
<protein>
    <recommendedName>
        <fullName evidence="6">50S ribosomal protein L1</fullName>
    </recommendedName>
</protein>
<dbReference type="SUPFAM" id="SSF56808">
    <property type="entry name" value="Ribosomal protein L1"/>
    <property type="match status" value="1"/>
</dbReference>
<evidence type="ECO:0008006" key="6">
    <source>
        <dbReference type="Google" id="ProtNLM"/>
    </source>
</evidence>
<evidence type="ECO:0000313" key="5">
    <source>
        <dbReference type="Proteomes" id="UP000054481"/>
    </source>
</evidence>
<keyword evidence="5" id="KW-1185">Reference proteome</keyword>